<sequence length="724" mass="79046">MADETLYEVEKILGKRILPSKQVVYLVRWRGFSSDHDSWEPSKNLKACRPLIVKFNNENLLNKMPEGSPVPVTPLKKPGSHKKGEKSPEKMLRDKTDVSPIASDEKKASKVSLKSPKETVKSLKACEDKSNENVLKDRDSSNIVSQLLGKSASKNSKKTKGDIENKQDKPFSNKKTVKRKFEETVEDAEKDLGPNKPKKHKPVKTNTTPGASEVEPEEAAVVEEVSDEETDDDDILYSLTTDCDSVHSVDETEALKNSSEISKKKPKDTSKSKKSVGLSGAVVIPGSGAESSSVPGTAKKNGGKKKKMSLMDSKKQSKDWIAKSGLIRSASPPPLFTAVKHLMGDPNTDDPSKPSGNSLPDPVSPEASETYLADVPSSYSLAAEEPVTEEQPLSPGTISYKSLLDSLPDQMRPGHKGSKKGNSKGLHGVGRDGASSRNSLLGAGFASTVGREPVERRTSVRTTECAFRYKQIVVKKCCRYTQVWLNTQTVMQNALNPQVIQEMVSALNSAKYDDSHLVLFSSLGNVFCSGTDLHFLVSGDRRMAARQMADSIRELTKTFITFPKPIIAAVSGAAVGLGVSLLALCDVVYASDKASFHLPYSQLSQTPEGCSSFTLPLTLGLPSANELLYGGRKITAMEAYQLGLVSQVFWPTLMMQEVIPRAQNMATCSAKALEATKLLIRSHHRTKMELTNETECNLLLERWSSVDCQQAVEAYLSNEKNLSF</sequence>
<dbReference type="PANTHER" id="PTHR43684">
    <property type="match status" value="1"/>
</dbReference>
<dbReference type="GeneID" id="101853149"/>
<dbReference type="Pfam" id="PF00378">
    <property type="entry name" value="ECH_1"/>
    <property type="match status" value="1"/>
</dbReference>
<feature type="compositionally biased region" description="Acidic residues" evidence="3">
    <location>
        <begin position="214"/>
        <end position="235"/>
    </location>
</feature>
<organism evidence="5 6">
    <name type="scientific">Aplysia californica</name>
    <name type="common">California sea hare</name>
    <dbReference type="NCBI Taxonomy" id="6500"/>
    <lineage>
        <taxon>Eukaryota</taxon>
        <taxon>Metazoa</taxon>
        <taxon>Spiralia</taxon>
        <taxon>Lophotrochozoa</taxon>
        <taxon>Mollusca</taxon>
        <taxon>Gastropoda</taxon>
        <taxon>Heterobranchia</taxon>
        <taxon>Euthyneura</taxon>
        <taxon>Tectipleura</taxon>
        <taxon>Aplysiida</taxon>
        <taxon>Aplysioidea</taxon>
        <taxon>Aplysiidae</taxon>
        <taxon>Aplysia</taxon>
    </lineage>
</organism>
<feature type="compositionally biased region" description="Basic and acidic residues" evidence="3">
    <location>
        <begin position="85"/>
        <end position="108"/>
    </location>
</feature>
<dbReference type="InterPro" id="IPR001753">
    <property type="entry name" value="Enoyl-CoA_hydra/iso"/>
</dbReference>
<name>A0ABM0JIJ3_APLCA</name>
<dbReference type="InterPro" id="IPR023780">
    <property type="entry name" value="Chromo_domain"/>
</dbReference>
<evidence type="ECO:0000256" key="3">
    <source>
        <dbReference type="SAM" id="MobiDB-lite"/>
    </source>
</evidence>
<dbReference type="Gene3D" id="2.40.50.40">
    <property type="match status" value="1"/>
</dbReference>
<feature type="compositionally biased region" description="Basic and acidic residues" evidence="3">
    <location>
        <begin position="312"/>
        <end position="321"/>
    </location>
</feature>
<evidence type="ECO:0000313" key="6">
    <source>
        <dbReference type="RefSeq" id="XP_005094443.1"/>
    </source>
</evidence>
<dbReference type="SUPFAM" id="SSF54160">
    <property type="entry name" value="Chromo domain-like"/>
    <property type="match status" value="1"/>
</dbReference>
<feature type="compositionally biased region" description="Basic and acidic residues" evidence="3">
    <location>
        <begin position="159"/>
        <end position="171"/>
    </location>
</feature>
<dbReference type="PROSITE" id="PS50013">
    <property type="entry name" value="CHROMO_2"/>
    <property type="match status" value="1"/>
</dbReference>
<dbReference type="InterPro" id="IPR023779">
    <property type="entry name" value="Chromodomain_CS"/>
</dbReference>
<dbReference type="Gene3D" id="1.10.12.10">
    <property type="entry name" value="Lyase 2-enoyl-coa Hydratase, Chain A, domain 2"/>
    <property type="match status" value="1"/>
</dbReference>
<evidence type="ECO:0000256" key="1">
    <source>
        <dbReference type="ARBA" id="ARBA00004123"/>
    </source>
</evidence>
<comment type="subcellular location">
    <subcellularLocation>
        <location evidence="1">Nucleus</location>
    </subcellularLocation>
</comment>
<dbReference type="CDD" id="cd06558">
    <property type="entry name" value="crotonase-like"/>
    <property type="match status" value="1"/>
</dbReference>
<dbReference type="InterPro" id="IPR016197">
    <property type="entry name" value="Chromo-like_dom_sf"/>
</dbReference>
<dbReference type="Pfam" id="PF00385">
    <property type="entry name" value="Chromo"/>
    <property type="match status" value="1"/>
</dbReference>
<feature type="compositionally biased region" description="Basic and acidic residues" evidence="3">
    <location>
        <begin position="261"/>
        <end position="271"/>
    </location>
</feature>
<feature type="compositionally biased region" description="Basic and acidic residues" evidence="3">
    <location>
        <begin position="244"/>
        <end position="254"/>
    </location>
</feature>
<feature type="domain" description="Chromo" evidence="4">
    <location>
        <begin position="7"/>
        <end position="67"/>
    </location>
</feature>
<keyword evidence="5" id="KW-1185">Reference proteome</keyword>
<dbReference type="PROSITE" id="PS00598">
    <property type="entry name" value="CHROMO_1"/>
    <property type="match status" value="1"/>
</dbReference>
<dbReference type="InterPro" id="IPR051053">
    <property type="entry name" value="ECH/Chromodomain_protein"/>
</dbReference>
<accession>A0ABM0JIJ3</accession>
<dbReference type="SMART" id="SM00298">
    <property type="entry name" value="CHROMO"/>
    <property type="match status" value="1"/>
</dbReference>
<feature type="region of interest" description="Disordered" evidence="3">
    <location>
        <begin position="406"/>
        <end position="438"/>
    </location>
</feature>
<dbReference type="PANTHER" id="PTHR43684:SF11">
    <property type="entry name" value="CHROMO DOMAIN-CONTAINING PROTEIN"/>
    <property type="match status" value="1"/>
</dbReference>
<dbReference type="CDD" id="cd00024">
    <property type="entry name" value="CD_CSD"/>
    <property type="match status" value="1"/>
</dbReference>
<feature type="compositionally biased region" description="Basic and acidic residues" evidence="3">
    <location>
        <begin position="115"/>
        <end position="140"/>
    </location>
</feature>
<feature type="compositionally biased region" description="Basic residues" evidence="3">
    <location>
        <begin position="413"/>
        <end position="422"/>
    </location>
</feature>
<dbReference type="RefSeq" id="XP_005094443.1">
    <property type="nucleotide sequence ID" value="XM_005094386.3"/>
</dbReference>
<evidence type="ECO:0000259" key="4">
    <source>
        <dbReference type="PROSITE" id="PS50013"/>
    </source>
</evidence>
<dbReference type="Gene3D" id="3.90.226.10">
    <property type="entry name" value="2-enoyl-CoA Hydratase, Chain A, domain 1"/>
    <property type="match status" value="1"/>
</dbReference>
<keyword evidence="2" id="KW-0539">Nucleus</keyword>
<feature type="region of interest" description="Disordered" evidence="3">
    <location>
        <begin position="62"/>
        <end position="367"/>
    </location>
</feature>
<gene>
    <name evidence="6" type="primary">LOC101853149</name>
</gene>
<dbReference type="InterPro" id="IPR014748">
    <property type="entry name" value="Enoyl-CoA_hydra_C"/>
</dbReference>
<dbReference type="InterPro" id="IPR029045">
    <property type="entry name" value="ClpP/crotonase-like_dom_sf"/>
</dbReference>
<proteinExistence type="predicted"/>
<protein>
    <submittedName>
        <fullName evidence="6">Chromodomain Y-like protein 2 isoform X1</fullName>
    </submittedName>
</protein>
<feature type="region of interest" description="Disordered" evidence="3">
    <location>
        <begin position="382"/>
        <end position="401"/>
    </location>
</feature>
<dbReference type="Proteomes" id="UP000694888">
    <property type="component" value="Unplaced"/>
</dbReference>
<dbReference type="InterPro" id="IPR000953">
    <property type="entry name" value="Chromo/chromo_shadow_dom"/>
</dbReference>
<reference evidence="6" key="1">
    <citation type="submission" date="2025-08" db="UniProtKB">
        <authorList>
            <consortium name="RefSeq"/>
        </authorList>
    </citation>
    <scope>IDENTIFICATION</scope>
</reference>
<evidence type="ECO:0000313" key="5">
    <source>
        <dbReference type="Proteomes" id="UP000694888"/>
    </source>
</evidence>
<evidence type="ECO:0000256" key="2">
    <source>
        <dbReference type="ARBA" id="ARBA00023242"/>
    </source>
</evidence>
<dbReference type="SUPFAM" id="SSF52096">
    <property type="entry name" value="ClpP/crotonase"/>
    <property type="match status" value="1"/>
</dbReference>